<accession>A0A9P0B7C0</accession>
<evidence type="ECO:0000313" key="10">
    <source>
        <dbReference type="Proteomes" id="UP001154078"/>
    </source>
</evidence>
<dbReference type="Pfam" id="PF01336">
    <property type="entry name" value="tRNA_anti-codon"/>
    <property type="match status" value="1"/>
</dbReference>
<dbReference type="GO" id="GO:0005524">
    <property type="term" value="F:ATP binding"/>
    <property type="evidence" value="ECO:0007669"/>
    <property type="project" value="UniProtKB-KW"/>
</dbReference>
<organism evidence="9 10">
    <name type="scientific">Brassicogethes aeneus</name>
    <name type="common">Rape pollen beetle</name>
    <name type="synonym">Meligethes aeneus</name>
    <dbReference type="NCBI Taxonomy" id="1431903"/>
    <lineage>
        <taxon>Eukaryota</taxon>
        <taxon>Metazoa</taxon>
        <taxon>Ecdysozoa</taxon>
        <taxon>Arthropoda</taxon>
        <taxon>Hexapoda</taxon>
        <taxon>Insecta</taxon>
        <taxon>Pterygota</taxon>
        <taxon>Neoptera</taxon>
        <taxon>Endopterygota</taxon>
        <taxon>Coleoptera</taxon>
        <taxon>Polyphaga</taxon>
        <taxon>Cucujiformia</taxon>
        <taxon>Nitidulidae</taxon>
        <taxon>Meligethinae</taxon>
        <taxon>Brassicogethes</taxon>
    </lineage>
</organism>
<dbReference type="SUPFAM" id="SSF55261">
    <property type="entry name" value="GAD domain-like"/>
    <property type="match status" value="1"/>
</dbReference>
<dbReference type="CDD" id="cd04317">
    <property type="entry name" value="EcAspRS_like_N"/>
    <property type="match status" value="1"/>
</dbReference>
<dbReference type="GO" id="GO:0004815">
    <property type="term" value="F:aspartate-tRNA ligase activity"/>
    <property type="evidence" value="ECO:0007669"/>
    <property type="project" value="TreeGrafter"/>
</dbReference>
<dbReference type="GO" id="GO:0003676">
    <property type="term" value="F:nucleic acid binding"/>
    <property type="evidence" value="ECO:0007669"/>
    <property type="project" value="InterPro"/>
</dbReference>
<feature type="domain" description="Aminoacyl-tRNA synthetase class II (D/K/N)" evidence="7">
    <location>
        <begin position="185"/>
        <end position="616"/>
    </location>
</feature>
<dbReference type="InterPro" id="IPR045864">
    <property type="entry name" value="aa-tRNA-synth_II/BPL/LPL"/>
</dbReference>
<evidence type="ECO:0000259" key="7">
    <source>
        <dbReference type="Pfam" id="PF00152"/>
    </source>
</evidence>
<dbReference type="InterPro" id="IPR047089">
    <property type="entry name" value="Asp-tRNA-ligase_1_N"/>
</dbReference>
<dbReference type="PRINTS" id="PR01042">
    <property type="entry name" value="TRNASYNTHASP"/>
</dbReference>
<protein>
    <recommendedName>
        <fullName evidence="11">Aspartyl-tRNA synthetase</fullName>
    </recommendedName>
</protein>
<dbReference type="SUPFAM" id="SSF50249">
    <property type="entry name" value="Nucleic acid-binding proteins"/>
    <property type="match status" value="1"/>
</dbReference>
<keyword evidence="5" id="KW-0648">Protein biosynthesis</keyword>
<dbReference type="Pfam" id="PF00152">
    <property type="entry name" value="tRNA-synt_2"/>
    <property type="match status" value="1"/>
</dbReference>
<evidence type="ECO:0000256" key="3">
    <source>
        <dbReference type="ARBA" id="ARBA00022741"/>
    </source>
</evidence>
<dbReference type="AlphaFoldDB" id="A0A9P0B7C0"/>
<evidence type="ECO:0000256" key="1">
    <source>
        <dbReference type="ARBA" id="ARBA00006303"/>
    </source>
</evidence>
<dbReference type="GO" id="GO:0005739">
    <property type="term" value="C:mitochondrion"/>
    <property type="evidence" value="ECO:0007669"/>
    <property type="project" value="TreeGrafter"/>
</dbReference>
<feature type="domain" description="OB" evidence="8">
    <location>
        <begin position="85"/>
        <end position="166"/>
    </location>
</feature>
<evidence type="ECO:0000256" key="6">
    <source>
        <dbReference type="ARBA" id="ARBA00023146"/>
    </source>
</evidence>
<dbReference type="GO" id="GO:0006422">
    <property type="term" value="P:aspartyl-tRNA aminoacylation"/>
    <property type="evidence" value="ECO:0007669"/>
    <property type="project" value="TreeGrafter"/>
</dbReference>
<dbReference type="InterPro" id="IPR004364">
    <property type="entry name" value="Aa-tRNA-synt_II"/>
</dbReference>
<comment type="similarity">
    <text evidence="1">Belongs to the class-II aminoacyl-tRNA synthetase family. Type 1 subfamily.</text>
</comment>
<evidence type="ECO:0000256" key="5">
    <source>
        <dbReference type="ARBA" id="ARBA00022917"/>
    </source>
</evidence>
<dbReference type="Proteomes" id="UP001154078">
    <property type="component" value="Chromosome 5"/>
</dbReference>
<keyword evidence="4" id="KW-0067">ATP-binding</keyword>
<sequence length="648" mass="74732">MMLRSFLHLGRLGGLRASQTIKNSISLQVTHRNNQYLLYSTSKSQNVYLVYEENDYENKVDNVNKFTNRTYTCGELRSENIGENVNLCGWLEYQRMNKFIVLRDSYGETQLILKNDDDKSQKLLSEIPLESIIQIQGTVLSRPKDMFNKKQVTGEVEVRVENLKVLNKARDTLPFNIREFQKAKESLRMQYRYLDLRFPQMQRNLRVRSEMLMKMREFLVNNHFVDVETPTLFKATPGGAQEFVVPTKFPGQFYSLVQSPQQFKQMLMAGALDRYFQIARCYRDEGSRPDRQPEFTQLDIELSFTDLEGVLKMIEELLCYSWPTFHSPLPNKFSRMCFKDAMENYGTDQPDVRFEYKLQNCTDIIKLNESIVNKTKDFGAYYLQFPKEYANLSKSVKDSMSQLAKKYPNVKLIQNKISNPKDWSSKVTKLLSDKVANRFIEECKLKEDSILFMAYGDKKEVLGLLGKVRLEYVNFLENLGVTIRKKGYHFLWVVDFPLFEIDDDGNLGSPHHPFTSPHPDDVHLLETNPLKVRALSYDLVLNGNEVGGGSIRIHDPLLQETLLKMLKIDKTSLQHILDMLASGCPPHGGIALGLDRLLSFVLSTTSIRDVIAFPKTFEGRDPVSGAPSTLSEKDQKLYHIQSLNVDKS</sequence>
<name>A0A9P0B7C0_BRAAE</name>
<dbReference type="NCBIfam" id="NF001750">
    <property type="entry name" value="PRK00476.1"/>
    <property type="match status" value="1"/>
</dbReference>
<dbReference type="Gene3D" id="3.30.930.10">
    <property type="entry name" value="Bira Bifunctional Protein, Domain 2"/>
    <property type="match status" value="1"/>
</dbReference>
<keyword evidence="6" id="KW-0030">Aminoacyl-tRNA synthetase</keyword>
<dbReference type="InterPro" id="IPR004524">
    <property type="entry name" value="Asp-tRNA-ligase_1"/>
</dbReference>
<dbReference type="PANTHER" id="PTHR22594">
    <property type="entry name" value="ASPARTYL/LYSYL-TRNA SYNTHETASE"/>
    <property type="match status" value="1"/>
</dbReference>
<dbReference type="Gene3D" id="3.30.1360.30">
    <property type="entry name" value="GAD-like domain"/>
    <property type="match status" value="1"/>
</dbReference>
<dbReference type="InterPro" id="IPR012340">
    <property type="entry name" value="NA-bd_OB-fold"/>
</dbReference>
<reference evidence="9" key="1">
    <citation type="submission" date="2021-12" db="EMBL/GenBank/DDBJ databases">
        <authorList>
            <person name="King R."/>
        </authorList>
    </citation>
    <scope>NUCLEOTIDE SEQUENCE</scope>
</reference>
<dbReference type="InterPro" id="IPR004365">
    <property type="entry name" value="NA-bd_OB_tRNA"/>
</dbReference>
<dbReference type="EMBL" id="OV121136">
    <property type="protein sequence ID" value="CAH0556876.1"/>
    <property type="molecule type" value="Genomic_DNA"/>
</dbReference>
<gene>
    <name evidence="9" type="ORF">MELIAE_LOCUS7728</name>
</gene>
<evidence type="ECO:0000256" key="2">
    <source>
        <dbReference type="ARBA" id="ARBA00022598"/>
    </source>
</evidence>
<dbReference type="InterPro" id="IPR002312">
    <property type="entry name" value="Asp/Asn-tRNA-synth_IIb"/>
</dbReference>
<dbReference type="SUPFAM" id="SSF55681">
    <property type="entry name" value="Class II aaRS and biotin synthetases"/>
    <property type="match status" value="1"/>
</dbReference>
<evidence type="ECO:0000256" key="4">
    <source>
        <dbReference type="ARBA" id="ARBA00022840"/>
    </source>
</evidence>
<dbReference type="HAMAP" id="MF_00044">
    <property type="entry name" value="Asp_tRNA_synth_type1"/>
    <property type="match status" value="1"/>
</dbReference>
<keyword evidence="10" id="KW-1185">Reference proteome</keyword>
<evidence type="ECO:0000313" key="9">
    <source>
        <dbReference type="EMBL" id="CAH0556876.1"/>
    </source>
</evidence>
<dbReference type="OrthoDB" id="439710at2759"/>
<keyword evidence="2" id="KW-0436">Ligase</keyword>
<dbReference type="Gene3D" id="2.40.50.140">
    <property type="entry name" value="Nucleic acid-binding proteins"/>
    <property type="match status" value="1"/>
</dbReference>
<keyword evidence="3" id="KW-0547">Nucleotide-binding</keyword>
<evidence type="ECO:0000259" key="8">
    <source>
        <dbReference type="Pfam" id="PF01336"/>
    </source>
</evidence>
<dbReference type="NCBIfam" id="TIGR00459">
    <property type="entry name" value="aspS_bact"/>
    <property type="match status" value="1"/>
</dbReference>
<dbReference type="InterPro" id="IPR004115">
    <property type="entry name" value="GAD-like_sf"/>
</dbReference>
<proteinExistence type="inferred from homology"/>
<evidence type="ECO:0008006" key="11">
    <source>
        <dbReference type="Google" id="ProtNLM"/>
    </source>
</evidence>
<dbReference type="PANTHER" id="PTHR22594:SF5">
    <property type="entry name" value="ASPARTATE--TRNA LIGASE, MITOCHONDRIAL"/>
    <property type="match status" value="1"/>
</dbReference>